<evidence type="ECO:0000313" key="5">
    <source>
        <dbReference type="EMBL" id="KAL2796376.1"/>
    </source>
</evidence>
<proteinExistence type="predicted"/>
<protein>
    <submittedName>
        <fullName evidence="5">S-adenosyl-L-methionine-dependent methyltransferase</fullName>
    </submittedName>
</protein>
<dbReference type="PANTHER" id="PTHR43712">
    <property type="entry name" value="PUTATIVE (AFU_ORTHOLOGUE AFUA_4G14580)-RELATED"/>
    <property type="match status" value="1"/>
</dbReference>
<evidence type="ECO:0000256" key="2">
    <source>
        <dbReference type="ARBA" id="ARBA00022679"/>
    </source>
</evidence>
<evidence type="ECO:0000256" key="3">
    <source>
        <dbReference type="ARBA" id="ARBA00022691"/>
    </source>
</evidence>
<dbReference type="InterPro" id="IPR016461">
    <property type="entry name" value="COMT-like"/>
</dbReference>
<dbReference type="CDD" id="cd02440">
    <property type="entry name" value="AdoMet_MTases"/>
    <property type="match status" value="1"/>
</dbReference>
<dbReference type="SUPFAM" id="SSF46785">
    <property type="entry name" value="Winged helix' DNA-binding domain"/>
    <property type="match status" value="1"/>
</dbReference>
<dbReference type="PANTHER" id="PTHR43712:SF12">
    <property type="entry name" value="STERIGMATOCYSTIN 8-O-METHYLTRANSFERASE"/>
    <property type="match status" value="1"/>
</dbReference>
<sequence>MSRIVELAAQIQQCTTDINAYIQYNNLPQPSFDEDALTEHVLTSEAMLKARDDVLGATLELHQLLLGPAVCLRPNLNGISLQVIYKYDIAAKVPPHGEISFSELADETGLSLHNIRRILRFAMVYHHIFKEPREGYVAHTAASRRIRDDPKTRDDLGYMFDEIWQSYAHTVPALERWQSEMPNETGCNHYHNSDKRFYEYHPSHPDMAKRFAGAMASFVNAHGNAPSLLAEHYPWDSIGNGTVVDVGGSKGHISVLLAQRYPDLNFVVQDLPEALTVAAEAVPSEVADRIKFQEHDFFMPQTVQADVYLFRYIFHNWPDAFAINILQQLVPALRKGSRIVIHDYLLPRPGTLPLIKEMAVREMDLVMLTLTNAREREEADWIELFEKADSRFGDVRISTPEGATMSIIEVVWAQPAISFASTNKNMIMAS</sequence>
<dbReference type="Proteomes" id="UP001610563">
    <property type="component" value="Unassembled WGS sequence"/>
</dbReference>
<dbReference type="GO" id="GO:0008168">
    <property type="term" value="F:methyltransferase activity"/>
    <property type="evidence" value="ECO:0007669"/>
    <property type="project" value="UniProtKB-KW"/>
</dbReference>
<keyword evidence="6" id="KW-1185">Reference proteome</keyword>
<accession>A0ABR4GBG3</accession>
<evidence type="ECO:0000313" key="6">
    <source>
        <dbReference type="Proteomes" id="UP001610563"/>
    </source>
</evidence>
<gene>
    <name evidence="5" type="ORF">BJX66DRAFT_349863</name>
</gene>
<reference evidence="5 6" key="1">
    <citation type="submission" date="2024-07" db="EMBL/GenBank/DDBJ databases">
        <title>Section-level genome sequencing and comparative genomics of Aspergillus sections Usti and Cavernicolus.</title>
        <authorList>
            <consortium name="Lawrence Berkeley National Laboratory"/>
            <person name="Nybo J.L."/>
            <person name="Vesth T.C."/>
            <person name="Theobald S."/>
            <person name="Frisvad J.C."/>
            <person name="Larsen T.O."/>
            <person name="Kjaerboelling I."/>
            <person name="Rothschild-Mancinelli K."/>
            <person name="Lyhne E.K."/>
            <person name="Kogle M.E."/>
            <person name="Barry K."/>
            <person name="Clum A."/>
            <person name="Na H."/>
            <person name="Ledsgaard L."/>
            <person name="Lin J."/>
            <person name="Lipzen A."/>
            <person name="Kuo A."/>
            <person name="Riley R."/>
            <person name="Mondo S."/>
            <person name="Labutti K."/>
            <person name="Haridas S."/>
            <person name="Pangalinan J."/>
            <person name="Salamov A.A."/>
            <person name="Simmons B.A."/>
            <person name="Magnuson J.K."/>
            <person name="Chen J."/>
            <person name="Drula E."/>
            <person name="Henrissat B."/>
            <person name="Wiebenga A."/>
            <person name="Lubbers R.J."/>
            <person name="Gomes A.C."/>
            <person name="Makela M.R."/>
            <person name="Stajich J."/>
            <person name="Grigoriev I.V."/>
            <person name="Mortensen U.H."/>
            <person name="De Vries R.P."/>
            <person name="Baker S.E."/>
            <person name="Andersen M.R."/>
        </authorList>
    </citation>
    <scope>NUCLEOTIDE SEQUENCE [LARGE SCALE GENOMIC DNA]</scope>
    <source>
        <strain evidence="5 6">CBS 209.92</strain>
    </source>
</reference>
<dbReference type="GO" id="GO:0032259">
    <property type="term" value="P:methylation"/>
    <property type="evidence" value="ECO:0007669"/>
    <property type="project" value="UniProtKB-KW"/>
</dbReference>
<dbReference type="Gene3D" id="3.40.50.150">
    <property type="entry name" value="Vaccinia Virus protein VP39"/>
    <property type="match status" value="1"/>
</dbReference>
<keyword evidence="2" id="KW-0808">Transferase</keyword>
<organism evidence="5 6">
    <name type="scientific">Aspergillus keveii</name>
    <dbReference type="NCBI Taxonomy" id="714993"/>
    <lineage>
        <taxon>Eukaryota</taxon>
        <taxon>Fungi</taxon>
        <taxon>Dikarya</taxon>
        <taxon>Ascomycota</taxon>
        <taxon>Pezizomycotina</taxon>
        <taxon>Eurotiomycetes</taxon>
        <taxon>Eurotiomycetidae</taxon>
        <taxon>Eurotiales</taxon>
        <taxon>Aspergillaceae</taxon>
        <taxon>Aspergillus</taxon>
        <taxon>Aspergillus subgen. Nidulantes</taxon>
    </lineage>
</organism>
<dbReference type="SUPFAM" id="SSF53335">
    <property type="entry name" value="S-adenosyl-L-methionine-dependent methyltransferases"/>
    <property type="match status" value="1"/>
</dbReference>
<feature type="domain" description="O-methyltransferase C-terminal" evidence="4">
    <location>
        <begin position="197"/>
        <end position="388"/>
    </location>
</feature>
<dbReference type="InterPro" id="IPR036390">
    <property type="entry name" value="WH_DNA-bd_sf"/>
</dbReference>
<dbReference type="Gene3D" id="1.10.10.10">
    <property type="entry name" value="Winged helix-like DNA-binding domain superfamily/Winged helix DNA-binding domain"/>
    <property type="match status" value="1"/>
</dbReference>
<comment type="caution">
    <text evidence="5">The sequence shown here is derived from an EMBL/GenBank/DDBJ whole genome shotgun (WGS) entry which is preliminary data.</text>
</comment>
<name>A0ABR4GBG3_9EURO</name>
<evidence type="ECO:0000259" key="4">
    <source>
        <dbReference type="Pfam" id="PF00891"/>
    </source>
</evidence>
<dbReference type="InterPro" id="IPR036388">
    <property type="entry name" value="WH-like_DNA-bd_sf"/>
</dbReference>
<keyword evidence="3" id="KW-0949">S-adenosyl-L-methionine</keyword>
<dbReference type="InterPro" id="IPR001077">
    <property type="entry name" value="COMT_C"/>
</dbReference>
<dbReference type="EMBL" id="JBFTWV010000027">
    <property type="protein sequence ID" value="KAL2796376.1"/>
    <property type="molecule type" value="Genomic_DNA"/>
</dbReference>
<dbReference type="PROSITE" id="PS51683">
    <property type="entry name" value="SAM_OMT_II"/>
    <property type="match status" value="1"/>
</dbReference>
<keyword evidence="1 5" id="KW-0489">Methyltransferase</keyword>
<evidence type="ECO:0000256" key="1">
    <source>
        <dbReference type="ARBA" id="ARBA00022603"/>
    </source>
</evidence>
<dbReference type="InterPro" id="IPR029063">
    <property type="entry name" value="SAM-dependent_MTases_sf"/>
</dbReference>
<dbReference type="Pfam" id="PF00891">
    <property type="entry name" value="Methyltransf_2"/>
    <property type="match status" value="1"/>
</dbReference>